<evidence type="ECO:0000259" key="1">
    <source>
        <dbReference type="Pfam" id="PF13577"/>
    </source>
</evidence>
<gene>
    <name evidence="2" type="ORF">K7472_10070</name>
</gene>
<dbReference type="Pfam" id="PF13577">
    <property type="entry name" value="SnoaL_4"/>
    <property type="match status" value="1"/>
</dbReference>
<accession>A0ABS7QPS4</accession>
<comment type="caution">
    <text evidence="2">The sequence shown here is derived from an EMBL/GenBank/DDBJ whole genome shotgun (WGS) entry which is preliminary data.</text>
</comment>
<dbReference type="EMBL" id="JAINVZ010000005">
    <property type="protein sequence ID" value="MBY8885189.1"/>
    <property type="molecule type" value="Genomic_DNA"/>
</dbReference>
<reference evidence="2 3" key="1">
    <citation type="submission" date="2021-08" db="EMBL/GenBank/DDBJ databases">
        <title>Streptomyces sp. PTM05 isolated from lichen.</title>
        <authorList>
            <person name="Somphong A."/>
            <person name="Phongsopitanun W."/>
            <person name="Tanasupawat S."/>
        </authorList>
    </citation>
    <scope>NUCLEOTIDE SEQUENCE [LARGE SCALE GENOMIC DNA]</scope>
    <source>
        <strain evidence="2 3">Ptm05</strain>
    </source>
</reference>
<dbReference type="InterPro" id="IPR032710">
    <property type="entry name" value="NTF2-like_dom_sf"/>
</dbReference>
<proteinExistence type="predicted"/>
<organism evidence="2 3">
    <name type="scientific">Streptantibioticus parmotrematis</name>
    <dbReference type="NCBI Taxonomy" id="2873249"/>
    <lineage>
        <taxon>Bacteria</taxon>
        <taxon>Bacillati</taxon>
        <taxon>Actinomycetota</taxon>
        <taxon>Actinomycetes</taxon>
        <taxon>Kitasatosporales</taxon>
        <taxon>Streptomycetaceae</taxon>
        <taxon>Streptantibioticus</taxon>
    </lineage>
</organism>
<feature type="domain" description="SnoaL-like" evidence="1">
    <location>
        <begin position="5"/>
        <end position="124"/>
    </location>
</feature>
<dbReference type="Gene3D" id="3.10.450.50">
    <property type="match status" value="1"/>
</dbReference>
<dbReference type="SUPFAM" id="SSF54427">
    <property type="entry name" value="NTF2-like"/>
    <property type="match status" value="1"/>
</dbReference>
<sequence length="205" mass="22613">MSSTTDDVTELTQLVLRERRARDRGWWRAMGECLAPDAAVRLSWFRGTGAEFVAASREMAARGDTALHSLHPPVVDVHGPRAVIEMLAGIHLRADLNGVEVDLTSRARLLYRAERRAGRWVLVSLDPVYEYDVLLPAVPGARPAVDPQTLAAARPSYRMLTCLLHARGYAVGADLYGDDRPEEVRALYASLFEWLTPGGASVYAD</sequence>
<evidence type="ECO:0000313" key="2">
    <source>
        <dbReference type="EMBL" id="MBY8885189.1"/>
    </source>
</evidence>
<protein>
    <submittedName>
        <fullName evidence="2">Nuclear transport factor 2 family protein</fullName>
    </submittedName>
</protein>
<dbReference type="RefSeq" id="WP_222976339.1">
    <property type="nucleotide sequence ID" value="NZ_JAINVZ010000005.1"/>
</dbReference>
<dbReference type="InterPro" id="IPR037401">
    <property type="entry name" value="SnoaL-like"/>
</dbReference>
<name>A0ABS7QPS4_9ACTN</name>
<evidence type="ECO:0000313" key="3">
    <source>
        <dbReference type="Proteomes" id="UP001198565"/>
    </source>
</evidence>
<dbReference type="Proteomes" id="UP001198565">
    <property type="component" value="Unassembled WGS sequence"/>
</dbReference>
<keyword evidence="3" id="KW-1185">Reference proteome</keyword>